<evidence type="ECO:0000313" key="1">
    <source>
        <dbReference type="EMBL" id="TWI63237.1"/>
    </source>
</evidence>
<dbReference type="RefSeq" id="WP_018648674.1">
    <property type="nucleotide sequence ID" value="NZ_VLLA01000020.1"/>
</dbReference>
<comment type="caution">
    <text evidence="1">The sequence shown here is derived from an EMBL/GenBank/DDBJ whole genome shotgun (WGS) entry which is preliminary data.</text>
</comment>
<dbReference type="Proteomes" id="UP000316291">
    <property type="component" value="Unassembled WGS sequence"/>
</dbReference>
<evidence type="ECO:0000313" key="2">
    <source>
        <dbReference type="Proteomes" id="UP000316291"/>
    </source>
</evidence>
<name>A0A562R2G6_9BRAD</name>
<keyword evidence="2" id="KW-1185">Reference proteome</keyword>
<protein>
    <submittedName>
        <fullName evidence="1">Uncharacterized protein</fullName>
    </submittedName>
</protein>
<dbReference type="AlphaFoldDB" id="A0A562R2G6"/>
<dbReference type="OrthoDB" id="4556323at2"/>
<proteinExistence type="predicted"/>
<dbReference type="EMBL" id="VLLA01000020">
    <property type="protein sequence ID" value="TWI63237.1"/>
    <property type="molecule type" value="Genomic_DNA"/>
</dbReference>
<organism evidence="1 2">
    <name type="scientific">Bradyrhizobium huanghuaihaiense</name>
    <dbReference type="NCBI Taxonomy" id="990078"/>
    <lineage>
        <taxon>Bacteria</taxon>
        <taxon>Pseudomonadati</taxon>
        <taxon>Pseudomonadota</taxon>
        <taxon>Alphaproteobacteria</taxon>
        <taxon>Hyphomicrobiales</taxon>
        <taxon>Nitrobacteraceae</taxon>
        <taxon>Bradyrhizobium</taxon>
    </lineage>
</organism>
<accession>A0A562R2G6</accession>
<sequence length="96" mass="11183">MKIAIREPAPFFSNGDEDSFFHWLKSIDAVKDFVGSPRGLEVTLEDPVEDLSLRELVGLLTRYGLDMKCLRGLRTQQNEAWFADEQMYWHKSVFKD</sequence>
<reference evidence="1 2" key="1">
    <citation type="journal article" date="2015" name="Stand. Genomic Sci.">
        <title>Genomic Encyclopedia of Bacterial and Archaeal Type Strains, Phase III: the genomes of soil and plant-associated and newly described type strains.</title>
        <authorList>
            <person name="Whitman W.B."/>
            <person name="Woyke T."/>
            <person name="Klenk H.P."/>
            <person name="Zhou Y."/>
            <person name="Lilburn T.G."/>
            <person name="Beck B.J."/>
            <person name="De Vos P."/>
            <person name="Vandamme P."/>
            <person name="Eisen J.A."/>
            <person name="Garrity G."/>
            <person name="Hugenholtz P."/>
            <person name="Kyrpides N.C."/>
        </authorList>
    </citation>
    <scope>NUCLEOTIDE SEQUENCE [LARGE SCALE GENOMIC DNA]</scope>
    <source>
        <strain evidence="1 2">CGMCC 1.10948</strain>
    </source>
</reference>
<gene>
    <name evidence="1" type="ORF">IQ16_06294</name>
</gene>